<dbReference type="Proteomes" id="UP000070352">
    <property type="component" value="Unassembled WGS sequence"/>
</dbReference>
<feature type="coiled-coil region" evidence="1">
    <location>
        <begin position="5"/>
        <end position="32"/>
    </location>
</feature>
<protein>
    <submittedName>
        <fullName evidence="2">Uncharacterized protein</fullName>
    </submittedName>
</protein>
<dbReference type="RefSeq" id="WP_068722771.1">
    <property type="nucleotide sequence ID" value="NZ_LSKU01000001.1"/>
</dbReference>
<proteinExistence type="predicted"/>
<organism evidence="2 3">
    <name type="scientific">Tepidibacillus decaturensis</name>
    <dbReference type="NCBI Taxonomy" id="1413211"/>
    <lineage>
        <taxon>Bacteria</taxon>
        <taxon>Bacillati</taxon>
        <taxon>Bacillota</taxon>
        <taxon>Bacilli</taxon>
        <taxon>Bacillales</taxon>
        <taxon>Bacillaceae</taxon>
        <taxon>Tepidibacillus</taxon>
    </lineage>
</organism>
<evidence type="ECO:0000256" key="1">
    <source>
        <dbReference type="SAM" id="Coils"/>
    </source>
</evidence>
<dbReference type="Pfam" id="PF07849">
    <property type="entry name" value="DUF1641"/>
    <property type="match status" value="1"/>
</dbReference>
<keyword evidence="3" id="KW-1185">Reference proteome</keyword>
<evidence type="ECO:0000313" key="2">
    <source>
        <dbReference type="EMBL" id="KXG42893.1"/>
    </source>
</evidence>
<dbReference type="EMBL" id="LSKU01000001">
    <property type="protein sequence ID" value="KXG42893.1"/>
    <property type="molecule type" value="Genomic_DNA"/>
</dbReference>
<name>A0A135L201_9BACI</name>
<accession>A0A135L201</accession>
<dbReference type="InterPro" id="IPR012440">
    <property type="entry name" value="DUF1641"/>
</dbReference>
<keyword evidence="1" id="KW-0175">Coiled coil</keyword>
<sequence>MSVTMEECKNTLELTEQELNTLKELVQTINTMKEQNVLKDLLDLAHFISGATRAFNTGAVIKMANIAGTAVETGDRVLADLGGMETINKVLDAVEQAKEDIKHDTSKVGFGSLLKLMKDPGVQNGLKFMLAVTKNLSK</sequence>
<dbReference type="OrthoDB" id="2374761at2"/>
<dbReference type="AlphaFoldDB" id="A0A135L201"/>
<comment type="caution">
    <text evidence="2">The sequence shown here is derived from an EMBL/GenBank/DDBJ whole genome shotgun (WGS) entry which is preliminary data.</text>
</comment>
<gene>
    <name evidence="2" type="ORF">U473_01740</name>
</gene>
<evidence type="ECO:0000313" key="3">
    <source>
        <dbReference type="Proteomes" id="UP000070352"/>
    </source>
</evidence>
<reference evidence="2 3" key="1">
    <citation type="submission" date="2016-02" db="EMBL/GenBank/DDBJ databases">
        <title>Draft Genome for Tepidibacillus decaturensis nov. sp. Strain Z9, an Anaerobic, Moderately Thermophilic and Heterotrophic Bacterium from Deep Subsurface of the Illinois Basin, USA.</title>
        <authorList>
            <person name="Dong Y."/>
            <person name="Chang J.Y."/>
            <person name="Sanford R."/>
            <person name="Fouke B.W."/>
        </authorList>
    </citation>
    <scope>NUCLEOTIDE SEQUENCE [LARGE SCALE GENOMIC DNA]</scope>
    <source>
        <strain evidence="2 3">Z9</strain>
    </source>
</reference>
<dbReference type="STRING" id="1413211.U473_01740"/>